<dbReference type="GO" id="GO:0006508">
    <property type="term" value="P:proteolysis"/>
    <property type="evidence" value="ECO:0007669"/>
    <property type="project" value="UniProtKB-KW"/>
</dbReference>
<feature type="domain" description="Cytosol aminopeptidase" evidence="9">
    <location>
        <begin position="348"/>
        <end position="355"/>
    </location>
</feature>
<dbReference type="GO" id="GO:0070006">
    <property type="term" value="F:metalloaminopeptidase activity"/>
    <property type="evidence" value="ECO:0007669"/>
    <property type="project" value="InterPro"/>
</dbReference>
<comment type="caution">
    <text evidence="10">The sequence shown here is derived from an EMBL/GenBank/DDBJ whole genome shotgun (WGS) entry which is preliminary data.</text>
</comment>
<dbReference type="PATRIC" id="fig|237368.3.peg.335"/>
<keyword evidence="5 8" id="KW-0645">Protease</keyword>
<keyword evidence="7 8" id="KW-0464">Manganese</keyword>
<comment type="catalytic activity">
    <reaction evidence="2 8">
        <text>Release of an N-terminal amino acid, preferentially leucine, but not glutamic or aspartic acids.</text>
        <dbReference type="EC" id="3.4.11.10"/>
    </reaction>
</comment>
<evidence type="ECO:0000256" key="2">
    <source>
        <dbReference type="ARBA" id="ARBA00000967"/>
    </source>
</evidence>
<dbReference type="NCBIfam" id="NF002073">
    <property type="entry name" value="PRK00913.1-2"/>
    <property type="match status" value="1"/>
</dbReference>
<dbReference type="PROSITE" id="PS00631">
    <property type="entry name" value="CYTOSOL_AP"/>
    <property type="match status" value="1"/>
</dbReference>
<evidence type="ECO:0000256" key="8">
    <source>
        <dbReference type="HAMAP-Rule" id="MF_00181"/>
    </source>
</evidence>
<dbReference type="SUPFAM" id="SSF53187">
    <property type="entry name" value="Zn-dependent exopeptidases"/>
    <property type="match status" value="1"/>
</dbReference>
<name>A0A0B0EMU6_9BACT</name>
<evidence type="ECO:0000256" key="1">
    <source>
        <dbReference type="ARBA" id="ARBA00000135"/>
    </source>
</evidence>
<dbReference type="CDD" id="cd00433">
    <property type="entry name" value="Peptidase_M17"/>
    <property type="match status" value="1"/>
</dbReference>
<keyword evidence="6 8" id="KW-0378">Hydrolase</keyword>
<organism evidence="10 11">
    <name type="scientific">Candidatus Scalindua brodae</name>
    <dbReference type="NCBI Taxonomy" id="237368"/>
    <lineage>
        <taxon>Bacteria</taxon>
        <taxon>Pseudomonadati</taxon>
        <taxon>Planctomycetota</taxon>
        <taxon>Candidatus Brocadiia</taxon>
        <taxon>Candidatus Brocadiales</taxon>
        <taxon>Candidatus Scalinduaceae</taxon>
        <taxon>Candidatus Scalindua</taxon>
    </lineage>
</organism>
<dbReference type="NCBIfam" id="NF002077">
    <property type="entry name" value="PRK00913.2-4"/>
    <property type="match status" value="1"/>
</dbReference>
<keyword evidence="8" id="KW-0479">Metal-binding</keyword>
<dbReference type="HAMAP" id="MF_00181">
    <property type="entry name" value="Cytosol_peptidase_M17"/>
    <property type="match status" value="1"/>
</dbReference>
<feature type="binding site" evidence="8">
    <location>
        <position position="350"/>
    </location>
    <ligand>
        <name>Mn(2+)</name>
        <dbReference type="ChEBI" id="CHEBI:29035"/>
        <label>1</label>
    </ligand>
</feature>
<feature type="active site" evidence="8">
    <location>
        <position position="280"/>
    </location>
</feature>
<dbReference type="InterPro" id="IPR023042">
    <property type="entry name" value="Peptidase_M17_leu_NH2_pept"/>
</dbReference>
<feature type="binding site" evidence="8">
    <location>
        <position position="352"/>
    </location>
    <ligand>
        <name>Mn(2+)</name>
        <dbReference type="ChEBI" id="CHEBI:29035"/>
        <label>1</label>
    </ligand>
</feature>
<feature type="binding site" evidence="8">
    <location>
        <position position="268"/>
    </location>
    <ligand>
        <name>Mn(2+)</name>
        <dbReference type="ChEBI" id="CHEBI:29035"/>
        <label>2</label>
    </ligand>
</feature>
<evidence type="ECO:0000256" key="6">
    <source>
        <dbReference type="ARBA" id="ARBA00022801"/>
    </source>
</evidence>
<dbReference type="Gene3D" id="3.40.220.10">
    <property type="entry name" value="Leucine Aminopeptidase, subunit E, domain 1"/>
    <property type="match status" value="1"/>
</dbReference>
<dbReference type="InterPro" id="IPR043472">
    <property type="entry name" value="Macro_dom-like"/>
</dbReference>
<comment type="similarity">
    <text evidence="3 8">Belongs to the peptidase M17 family.</text>
</comment>
<dbReference type="eggNOG" id="COG0260">
    <property type="taxonomic scope" value="Bacteria"/>
</dbReference>
<comment type="catalytic activity">
    <reaction evidence="1 8">
        <text>Release of an N-terminal amino acid, Xaa-|-Yaa-, in which Xaa is preferably Leu, but may be other amino acids including Pro although not Arg or Lys, and Yaa may be Pro. Amino acid amides and methyl esters are also readily hydrolyzed, but rates on arylamides are exceedingly low.</text>
        <dbReference type="EC" id="3.4.11.1"/>
    </reaction>
</comment>
<dbReference type="Gene3D" id="3.40.630.10">
    <property type="entry name" value="Zn peptidases"/>
    <property type="match status" value="1"/>
</dbReference>
<comment type="cofactor">
    <cofactor evidence="8">
        <name>Mn(2+)</name>
        <dbReference type="ChEBI" id="CHEBI:29035"/>
    </cofactor>
    <text evidence="8">Binds 2 manganese ions per subunit.</text>
</comment>
<feature type="binding site" evidence="8">
    <location>
        <position position="352"/>
    </location>
    <ligand>
        <name>Mn(2+)</name>
        <dbReference type="ChEBI" id="CHEBI:29035"/>
        <label>2</label>
    </ligand>
</feature>
<comment type="subcellular location">
    <subcellularLocation>
        <location evidence="8">Cytoplasm</location>
    </subcellularLocation>
</comment>
<dbReference type="GO" id="GO:0030145">
    <property type="term" value="F:manganese ion binding"/>
    <property type="evidence" value="ECO:0007669"/>
    <property type="project" value="UniProtKB-UniRule"/>
</dbReference>
<feature type="active site" evidence="8">
    <location>
        <position position="354"/>
    </location>
</feature>
<dbReference type="EC" id="3.4.11.10" evidence="8"/>
<evidence type="ECO:0000256" key="4">
    <source>
        <dbReference type="ARBA" id="ARBA00022438"/>
    </source>
</evidence>
<dbReference type="NCBIfam" id="NF002083">
    <property type="entry name" value="PRK00913.3-5"/>
    <property type="match status" value="1"/>
</dbReference>
<dbReference type="GO" id="GO:0005737">
    <property type="term" value="C:cytoplasm"/>
    <property type="evidence" value="ECO:0007669"/>
    <property type="project" value="UniProtKB-SubCell"/>
</dbReference>
<evidence type="ECO:0000256" key="3">
    <source>
        <dbReference type="ARBA" id="ARBA00009528"/>
    </source>
</evidence>
<dbReference type="InterPro" id="IPR000819">
    <property type="entry name" value="Peptidase_M17_C"/>
</dbReference>
<dbReference type="InterPro" id="IPR008283">
    <property type="entry name" value="Peptidase_M17_N"/>
</dbReference>
<dbReference type="EC" id="3.4.11.1" evidence="8"/>
<protein>
    <recommendedName>
        <fullName evidence="8">Probable cytosol aminopeptidase</fullName>
        <ecNumber evidence="8">3.4.11.1</ecNumber>
    </recommendedName>
    <alternativeName>
        <fullName evidence="8">Leucine aminopeptidase</fullName>
        <shortName evidence="8">LAP</shortName>
        <ecNumber evidence="8">3.4.11.10</ecNumber>
    </alternativeName>
    <alternativeName>
        <fullName evidence="8">Leucyl aminopeptidase</fullName>
    </alternativeName>
</protein>
<proteinExistence type="inferred from homology"/>
<keyword evidence="8" id="KW-0963">Cytoplasm</keyword>
<keyword evidence="4 8" id="KW-0031">Aminopeptidase</keyword>
<evidence type="ECO:0000313" key="10">
    <source>
        <dbReference type="EMBL" id="KHE93924.1"/>
    </source>
</evidence>
<dbReference type="AlphaFoldDB" id="A0A0B0EMU6"/>
<comment type="function">
    <text evidence="8">Presumably involved in the processing and regular turnover of intracellular proteins. Catalyzes the removal of unsubstituted N-terminal amino acids from various peptides.</text>
</comment>
<accession>A0A0B0EMU6</accession>
<dbReference type="NCBIfam" id="NF002074">
    <property type="entry name" value="PRK00913.1-4"/>
    <property type="match status" value="1"/>
</dbReference>
<evidence type="ECO:0000256" key="7">
    <source>
        <dbReference type="ARBA" id="ARBA00023211"/>
    </source>
</evidence>
<evidence type="ECO:0000313" key="11">
    <source>
        <dbReference type="Proteomes" id="UP000030652"/>
    </source>
</evidence>
<gene>
    <name evidence="8 10" type="primary">pepA</name>
    <name evidence="10" type="ORF">SCABRO_00307</name>
</gene>
<reference evidence="10 11" key="1">
    <citation type="submission" date="2014-10" db="EMBL/GenBank/DDBJ databases">
        <title>Draft genome of anammox bacterium scalindua brodae, obtained using differential coverage binning of sequence data from two enrichment reactors.</title>
        <authorList>
            <person name="Speth D.R."/>
            <person name="Russ L."/>
            <person name="Kartal B."/>
            <person name="Op den Camp H.J."/>
            <person name="Dutilh B.E."/>
            <person name="Jetten M.S."/>
        </authorList>
    </citation>
    <scope>NUCLEOTIDE SEQUENCE [LARGE SCALE GENOMIC DNA]</scope>
    <source>
        <strain evidence="10">RU1</strain>
    </source>
</reference>
<dbReference type="PRINTS" id="PR00481">
    <property type="entry name" value="LAMNOPPTDASE"/>
</dbReference>
<dbReference type="Pfam" id="PF00883">
    <property type="entry name" value="Peptidase_M17"/>
    <property type="match status" value="1"/>
</dbReference>
<feature type="binding site" evidence="8">
    <location>
        <position position="273"/>
    </location>
    <ligand>
        <name>Mn(2+)</name>
        <dbReference type="ChEBI" id="CHEBI:29035"/>
        <label>2</label>
    </ligand>
</feature>
<dbReference type="SUPFAM" id="SSF52949">
    <property type="entry name" value="Macro domain-like"/>
    <property type="match status" value="1"/>
</dbReference>
<dbReference type="Proteomes" id="UP000030652">
    <property type="component" value="Unassembled WGS sequence"/>
</dbReference>
<dbReference type="EMBL" id="JRYO01000028">
    <property type="protein sequence ID" value="KHE93924.1"/>
    <property type="molecule type" value="Genomic_DNA"/>
</dbReference>
<evidence type="ECO:0000256" key="5">
    <source>
        <dbReference type="ARBA" id="ARBA00022670"/>
    </source>
</evidence>
<dbReference type="InterPro" id="IPR011356">
    <property type="entry name" value="Leucine_aapep/pepB"/>
</dbReference>
<evidence type="ECO:0000259" key="9">
    <source>
        <dbReference type="PROSITE" id="PS00631"/>
    </source>
</evidence>
<feature type="binding site" evidence="8">
    <location>
        <position position="291"/>
    </location>
    <ligand>
        <name>Mn(2+)</name>
        <dbReference type="ChEBI" id="CHEBI:29035"/>
        <label>2</label>
    </ligand>
</feature>
<sequence>MKLSATFGAAEKVSTDVIIISLFENTKKIPSELNALDKASGDAISSLLKHGDFTGKLNETTIVPTDKKIIPKRILLVGLGKSADFSLDKVRQAAGTATRVAQRKKFKNASILIYRMETEGISLEDVAHSVAEGILLSLYNFTMYKTLKKEEKTSITNYSLVVQKNDVLKSIKSVVRKAEIVAEAVCFTRDIVNMAGSDATPTFLANKAKEIAKKPGIKCKTLSSPEMKKLGMNGILNVSKGSSQPPKFIILEYNTKNKSNDTVVLIGKGVTFDSGGISLKPGAGMDMMKADMSGAAAVLGAFKAISDLKPSSHIVGLIPCTENMPGSRALKPGDIIKCMSGKTVEVLNTDAEGRLILADAICYAKRYNPDAVIDIATLTGACVAALGTFASGMLGNNDELKDRVKQAGENCHERVWELPLWKEYYELIKSDTADIKNTGGKYAGTITAACFLGEFVEDYPWVHLDIAGTFLVEKDTPYIRKGASGVGVRLLTDLMQNWKKMPDASKKRIKKGSIPNFL</sequence>
<dbReference type="PANTHER" id="PTHR11963">
    <property type="entry name" value="LEUCINE AMINOPEPTIDASE-RELATED"/>
    <property type="match status" value="1"/>
</dbReference>
<feature type="binding site" evidence="8">
    <location>
        <position position="273"/>
    </location>
    <ligand>
        <name>Mn(2+)</name>
        <dbReference type="ChEBI" id="CHEBI:29035"/>
        <label>1</label>
    </ligand>
</feature>
<dbReference type="Pfam" id="PF02789">
    <property type="entry name" value="Peptidase_M17_N"/>
    <property type="match status" value="1"/>
</dbReference>
<dbReference type="PANTHER" id="PTHR11963:SF23">
    <property type="entry name" value="CYTOSOL AMINOPEPTIDASE"/>
    <property type="match status" value="1"/>
</dbReference>